<keyword evidence="4" id="KW-0520">NAD</keyword>
<comment type="cofactor">
    <cofactor evidence="4">
        <name>FAD</name>
        <dbReference type="ChEBI" id="CHEBI:57692"/>
    </cofactor>
    <text evidence="4">Binds 1 FAD per subunit.</text>
</comment>
<feature type="binding site" evidence="4">
    <location>
        <position position="313"/>
    </location>
    <ligand>
        <name>FAD</name>
        <dbReference type="ChEBI" id="CHEBI:57692"/>
    </ligand>
</feature>
<dbReference type="Gene3D" id="3.50.50.60">
    <property type="entry name" value="FAD/NAD(P)-binding domain"/>
    <property type="match status" value="2"/>
</dbReference>
<dbReference type="PRINTS" id="PR00411">
    <property type="entry name" value="PNDRDTASEI"/>
</dbReference>
<dbReference type="eggNOG" id="COG1249">
    <property type="taxonomic scope" value="Bacteria"/>
</dbReference>
<evidence type="ECO:0000256" key="4">
    <source>
        <dbReference type="PIRSR" id="PIRSR000350-3"/>
    </source>
</evidence>
<dbReference type="GO" id="GO:0003955">
    <property type="term" value="F:NAD(P)H dehydrogenase (quinone) activity"/>
    <property type="evidence" value="ECO:0007669"/>
    <property type="project" value="TreeGrafter"/>
</dbReference>
<evidence type="ECO:0000259" key="7">
    <source>
        <dbReference type="Pfam" id="PF07992"/>
    </source>
</evidence>
<dbReference type="PIRSF" id="PIRSF000350">
    <property type="entry name" value="Mercury_reductase_MerA"/>
    <property type="match status" value="1"/>
</dbReference>
<protein>
    <submittedName>
        <fullName evidence="8">Pyridine nucleotide-disulfide oxidoreductase</fullName>
    </submittedName>
</protein>
<evidence type="ECO:0000256" key="5">
    <source>
        <dbReference type="PIRSR" id="PIRSR000350-4"/>
    </source>
</evidence>
<evidence type="ECO:0000256" key="3">
    <source>
        <dbReference type="ARBA" id="ARBA00022827"/>
    </source>
</evidence>
<comment type="caution">
    <text evidence="8">The sequence shown here is derived from an EMBL/GenBank/DDBJ whole genome shotgun (WGS) entry which is preliminary data.</text>
</comment>
<dbReference type="InterPro" id="IPR004099">
    <property type="entry name" value="Pyr_nucl-diS_OxRdtase_dimer"/>
</dbReference>
<feature type="binding site" evidence="4">
    <location>
        <position position="204"/>
    </location>
    <ligand>
        <name>NAD(+)</name>
        <dbReference type="ChEBI" id="CHEBI:57540"/>
    </ligand>
</feature>
<dbReference type="RefSeq" id="WP_026219914.1">
    <property type="nucleotide sequence ID" value="NZ_LLZU01000038.1"/>
</dbReference>
<keyword evidence="4" id="KW-0547">Nucleotide-binding</keyword>
<dbReference type="GO" id="GO:0050660">
    <property type="term" value="F:flavin adenine dinucleotide binding"/>
    <property type="evidence" value="ECO:0007669"/>
    <property type="project" value="TreeGrafter"/>
</dbReference>
<feature type="binding site" evidence="4">
    <location>
        <begin position="181"/>
        <end position="188"/>
    </location>
    <ligand>
        <name>NAD(+)</name>
        <dbReference type="ChEBI" id="CHEBI:57540"/>
    </ligand>
</feature>
<evidence type="ECO:0000259" key="6">
    <source>
        <dbReference type="Pfam" id="PF02852"/>
    </source>
</evidence>
<proteinExistence type="inferred from homology"/>
<dbReference type="SUPFAM" id="SSF55424">
    <property type="entry name" value="FAD/NAD-linked reductases, dimerisation (C-terminal) domain"/>
    <property type="match status" value="1"/>
</dbReference>
<dbReference type="EMBL" id="LLZU01000038">
    <property type="protein sequence ID" value="KRV46854.1"/>
    <property type="molecule type" value="Genomic_DNA"/>
</dbReference>
<evidence type="ECO:0000313" key="8">
    <source>
        <dbReference type="EMBL" id="KRV46854.1"/>
    </source>
</evidence>
<feature type="domain" description="Pyridine nucleotide-disulphide oxidoreductase dimerisation" evidence="6">
    <location>
        <begin position="348"/>
        <end position="457"/>
    </location>
</feature>
<dbReference type="SUPFAM" id="SSF51905">
    <property type="entry name" value="FAD/NAD(P)-binding domain"/>
    <property type="match status" value="1"/>
</dbReference>
<feature type="binding site" evidence="4">
    <location>
        <position position="268"/>
    </location>
    <ligand>
        <name>NAD(+)</name>
        <dbReference type="ChEBI" id="CHEBI:57540"/>
    </ligand>
</feature>
<dbReference type="InterPro" id="IPR036188">
    <property type="entry name" value="FAD/NAD-bd_sf"/>
</dbReference>
<dbReference type="Gene3D" id="3.30.390.30">
    <property type="match status" value="1"/>
</dbReference>
<feature type="binding site" evidence="4">
    <location>
        <position position="51"/>
    </location>
    <ligand>
        <name>FAD</name>
        <dbReference type="ChEBI" id="CHEBI:57692"/>
    </ligand>
</feature>
<dbReference type="InterPro" id="IPR001100">
    <property type="entry name" value="Pyr_nuc-diS_OxRdtase"/>
</dbReference>
<dbReference type="STRING" id="76728.AQ490_08695"/>
<feature type="disulfide bond" description="Redox-active" evidence="5">
    <location>
        <begin position="42"/>
        <end position="47"/>
    </location>
</feature>
<dbReference type="OrthoDB" id="9800167at2"/>
<evidence type="ECO:0000256" key="2">
    <source>
        <dbReference type="ARBA" id="ARBA00022630"/>
    </source>
</evidence>
<gene>
    <name evidence="8" type="ORF">AQ490_08695</name>
</gene>
<dbReference type="Pfam" id="PF07992">
    <property type="entry name" value="Pyr_redox_2"/>
    <property type="match status" value="1"/>
</dbReference>
<dbReference type="PRINTS" id="PR00368">
    <property type="entry name" value="FADPNR"/>
</dbReference>
<dbReference type="PANTHER" id="PTHR43014">
    <property type="entry name" value="MERCURIC REDUCTASE"/>
    <property type="match status" value="1"/>
</dbReference>
<dbReference type="Proteomes" id="UP000050867">
    <property type="component" value="Unassembled WGS sequence"/>
</dbReference>
<comment type="similarity">
    <text evidence="1">Belongs to the class-I pyridine nucleotide-disulfide oxidoreductase family.</text>
</comment>
<evidence type="ECO:0000313" key="9">
    <source>
        <dbReference type="Proteomes" id="UP000050867"/>
    </source>
</evidence>
<keyword evidence="9" id="KW-1185">Reference proteome</keyword>
<feature type="domain" description="FAD/NAD(P)-binding" evidence="7">
    <location>
        <begin position="6"/>
        <end position="328"/>
    </location>
</feature>
<keyword evidence="3 4" id="KW-0274">FAD</keyword>
<accession>A0A0T6LLC1</accession>
<dbReference type="InterPro" id="IPR023753">
    <property type="entry name" value="FAD/NAD-binding_dom"/>
</dbReference>
<dbReference type="AlphaFoldDB" id="A0A0T6LLC1"/>
<dbReference type="Pfam" id="PF02852">
    <property type="entry name" value="Pyr_redox_dim"/>
    <property type="match status" value="1"/>
</dbReference>
<organism evidence="8 9">
    <name type="scientific">Wenjunlia vitaminophila</name>
    <name type="common">Streptomyces vitaminophilus</name>
    <dbReference type="NCBI Taxonomy" id="76728"/>
    <lineage>
        <taxon>Bacteria</taxon>
        <taxon>Bacillati</taxon>
        <taxon>Actinomycetota</taxon>
        <taxon>Actinomycetes</taxon>
        <taxon>Kitasatosporales</taxon>
        <taxon>Streptomycetaceae</taxon>
        <taxon>Wenjunlia</taxon>
    </lineage>
</organism>
<sequence>MPVHVDAVVVGLGPGGEEVAGRLADAGVDVVGVDRHLVGGECPYWGCIPSKIMVRAADLVAEGHRIPGMAGTAMVRAEWHPVARNVREATADWDDTAAVDRLTSRGCRVLRGTARLTGRDEVTVRAPDGQETVLQAGRAIVLATGTEPAPPPIPGLDGTPYWTNRDAVAAERLPRSLIVLGGGAIGLELGQAFARFGTDVTVVESAPRLLPQEEPEAGELLARVLSDEGVQVRTGARAALVVHDGNGFTLSGERGERLDAERLLVATGRRTDLAGLGVVNIGVDPDARALPVDERMRVLTASDSAPGVWALGDITGKGAFTHMAVYQAGIVVNGILRHGGAVAAYHAVPRVTFTDPEVGAVGLTEEQARERGLAVRVGLADVARSSRGYIHRAGNQGLVKVVVDDREGVLVGATSVGPWGGEVLGALTVAVHARVPVDELHRTIWAFPTFHRAIGDALRDAG</sequence>
<evidence type="ECO:0000256" key="1">
    <source>
        <dbReference type="ARBA" id="ARBA00007532"/>
    </source>
</evidence>
<reference evidence="8 9" key="1">
    <citation type="submission" date="2015-10" db="EMBL/GenBank/DDBJ databases">
        <title>Draft genome sequence of pyrrolomycin-producing Streptomyces vitaminophilus.</title>
        <authorList>
            <person name="Graham D.E."/>
            <person name="Mahan K.M."/>
            <person name="Klingeman D.M."/>
            <person name="Hettich R.L."/>
            <person name="Parry R.J."/>
        </authorList>
    </citation>
    <scope>NUCLEOTIDE SEQUENCE [LARGE SCALE GENOMIC DNA]</scope>
    <source>
        <strain evidence="8 9">ATCC 31673</strain>
    </source>
</reference>
<keyword evidence="2" id="KW-0285">Flavoprotein</keyword>
<dbReference type="InterPro" id="IPR016156">
    <property type="entry name" value="FAD/NAD-linked_Rdtase_dimer_sf"/>
</dbReference>
<name>A0A0T6LLC1_WENVI</name>
<dbReference type="PANTHER" id="PTHR43014:SF2">
    <property type="entry name" value="MERCURIC REDUCTASE"/>
    <property type="match status" value="1"/>
</dbReference>